<evidence type="ECO:0000256" key="3">
    <source>
        <dbReference type="ARBA" id="ARBA00023125"/>
    </source>
</evidence>
<dbReference type="SMART" id="SM00774">
    <property type="entry name" value="WRKY"/>
    <property type="match status" value="1"/>
</dbReference>
<evidence type="ECO:0000313" key="8">
    <source>
        <dbReference type="EMBL" id="AAG35659.1"/>
    </source>
</evidence>
<keyword evidence="3" id="KW-0238">DNA-binding</keyword>
<dbReference type="InterPro" id="IPR003657">
    <property type="entry name" value="WRKY_dom"/>
</dbReference>
<organism evidence="8">
    <name type="scientific">Petroselinum crispum</name>
    <name type="common">Parsley</name>
    <name type="synonym">Petroselinum hortense</name>
    <dbReference type="NCBI Taxonomy" id="4043"/>
    <lineage>
        <taxon>Eukaryota</taxon>
        <taxon>Viridiplantae</taxon>
        <taxon>Streptophyta</taxon>
        <taxon>Embryophyta</taxon>
        <taxon>Tracheophyta</taxon>
        <taxon>Spermatophyta</taxon>
        <taxon>Magnoliopsida</taxon>
        <taxon>eudicotyledons</taxon>
        <taxon>Gunneridae</taxon>
        <taxon>Pentapetalae</taxon>
        <taxon>asterids</taxon>
        <taxon>campanulids</taxon>
        <taxon>Apiales</taxon>
        <taxon>Apiaceae</taxon>
        <taxon>Apioideae</taxon>
        <taxon>apioid superclade</taxon>
        <taxon>Apieae</taxon>
        <taxon>Petroselinum</taxon>
    </lineage>
</organism>
<dbReference type="InterPro" id="IPR036576">
    <property type="entry name" value="WRKY_dom_sf"/>
</dbReference>
<dbReference type="PANTHER" id="PTHR32096:SF146">
    <property type="entry name" value="WRKY TRANSCRIPTION FACTOR 19-RELATED"/>
    <property type="match status" value="1"/>
</dbReference>
<keyword evidence="2" id="KW-0805">Transcription regulation</keyword>
<accession>Q9FR28</accession>
<reference evidence="8" key="1">
    <citation type="submission" date="1999-11" db="EMBL/GenBank/DDBJ databases">
        <title>A novel type of WRKY protein widens the spectrum of immediate early elicitor-induced WRKY transcription factors in parsley.</title>
        <authorList>
            <person name="Cormack R.S."/>
            <person name="Eulgem T."/>
            <person name="Rushton P.J."/>
            <person name="Koechner P."/>
            <person name="Hahlbrock K."/>
            <person name="Somssich I.E."/>
        </authorList>
    </citation>
    <scope>NUCLEOTIDE SEQUENCE</scope>
</reference>
<evidence type="ECO:0000256" key="1">
    <source>
        <dbReference type="ARBA" id="ARBA00004123"/>
    </source>
</evidence>
<sequence>MEEIVSLIYNGCRLARDLEVNLPNLANRPEILWNNCDEIVRIFTDTRDRINAQFGGGNIQSENVGGAMQQWLQLVQQQEGGSEGAVMAPSETERWTAGGRGDQLQPLDAAGSAARGATFQRMRRRKDDADKRSVRVPAPQMGNTEIPPEDGFTWRKYGQKEILGSRFPRGYYRCTHQKLYQCPAKKQVQRLDDDPFTFEVIYRGEHTCTGSSTAPSMSALPENTEASRVMFQQAAATMSSTQLLHSSSTTTSLPGSHWLSIRTQAADVDTTNTNNPFVNMHMFSNITGRVDSSSGNVAGPSTARDSGDQYYEPLAEFVDVMFNSGSSSNSNMDLIFTTALEDQKWDGGENKQD</sequence>
<dbReference type="PROSITE" id="PS50811">
    <property type="entry name" value="WRKY"/>
    <property type="match status" value="1"/>
</dbReference>
<dbReference type="InterPro" id="IPR044810">
    <property type="entry name" value="WRKY_plant"/>
</dbReference>
<dbReference type="GO" id="GO:0000976">
    <property type="term" value="F:transcription cis-regulatory region binding"/>
    <property type="evidence" value="ECO:0007669"/>
    <property type="project" value="TreeGrafter"/>
</dbReference>
<feature type="region of interest" description="Disordered" evidence="6">
    <location>
        <begin position="104"/>
        <end position="132"/>
    </location>
</feature>
<evidence type="ECO:0000256" key="5">
    <source>
        <dbReference type="ARBA" id="ARBA00023242"/>
    </source>
</evidence>
<evidence type="ECO:0000259" key="7">
    <source>
        <dbReference type="PROSITE" id="PS50811"/>
    </source>
</evidence>
<dbReference type="EMBL" id="AF204926">
    <property type="protein sequence ID" value="AAG35659.1"/>
    <property type="molecule type" value="mRNA"/>
</dbReference>
<dbReference type="AlphaFoldDB" id="Q9FR28"/>
<dbReference type="SUPFAM" id="SSF118290">
    <property type="entry name" value="WRKY DNA-binding domain"/>
    <property type="match status" value="1"/>
</dbReference>
<dbReference type="GO" id="GO:0005634">
    <property type="term" value="C:nucleus"/>
    <property type="evidence" value="ECO:0007669"/>
    <property type="project" value="UniProtKB-SubCell"/>
</dbReference>
<dbReference type="GO" id="GO:0003700">
    <property type="term" value="F:DNA-binding transcription factor activity"/>
    <property type="evidence" value="ECO:0007669"/>
    <property type="project" value="InterPro"/>
</dbReference>
<feature type="domain" description="WRKY" evidence="7">
    <location>
        <begin position="149"/>
        <end position="206"/>
    </location>
</feature>
<keyword evidence="5" id="KW-0539">Nucleus</keyword>
<keyword evidence="4" id="KW-0804">Transcription</keyword>
<proteinExistence type="evidence at transcript level"/>
<dbReference type="Pfam" id="PF03106">
    <property type="entry name" value="WRKY"/>
    <property type="match status" value="1"/>
</dbReference>
<name>Q9FR28_PETCR</name>
<evidence type="ECO:0000256" key="2">
    <source>
        <dbReference type="ARBA" id="ARBA00023015"/>
    </source>
</evidence>
<protein>
    <submittedName>
        <fullName evidence="8">Transcription factor WRKY5</fullName>
    </submittedName>
</protein>
<gene>
    <name evidence="8" type="primary">WRKY5</name>
</gene>
<evidence type="ECO:0000256" key="4">
    <source>
        <dbReference type="ARBA" id="ARBA00023163"/>
    </source>
</evidence>
<dbReference type="PANTHER" id="PTHR32096">
    <property type="entry name" value="WRKY TRANSCRIPTION FACTOR 30-RELATED-RELATED"/>
    <property type="match status" value="1"/>
</dbReference>
<comment type="subcellular location">
    <subcellularLocation>
        <location evidence="1">Nucleus</location>
    </subcellularLocation>
</comment>
<evidence type="ECO:0000256" key="6">
    <source>
        <dbReference type="SAM" id="MobiDB-lite"/>
    </source>
</evidence>
<dbReference type="Gene3D" id="2.20.25.80">
    <property type="entry name" value="WRKY domain"/>
    <property type="match status" value="1"/>
</dbReference>